<dbReference type="EMBL" id="BBPA01000002">
    <property type="protein sequence ID" value="GAL91235.1"/>
    <property type="molecule type" value="Genomic_DNA"/>
</dbReference>
<gene>
    <name evidence="1" type="ORF">N44_00604</name>
</gene>
<name>A0A0A1VNN7_MICAE</name>
<dbReference type="Pfam" id="PF11848">
    <property type="entry name" value="DUF3368"/>
    <property type="match status" value="1"/>
</dbReference>
<organism evidence="1 2">
    <name type="scientific">Microcystis aeruginosa NIES-44</name>
    <dbReference type="NCBI Taxonomy" id="449439"/>
    <lineage>
        <taxon>Bacteria</taxon>
        <taxon>Bacillati</taxon>
        <taxon>Cyanobacteriota</taxon>
        <taxon>Cyanophyceae</taxon>
        <taxon>Oscillatoriophycideae</taxon>
        <taxon>Chroococcales</taxon>
        <taxon>Microcystaceae</taxon>
        <taxon>Microcystis</taxon>
    </lineage>
</organism>
<dbReference type="Proteomes" id="UP000030321">
    <property type="component" value="Unassembled WGS sequence"/>
</dbReference>
<evidence type="ECO:0000313" key="2">
    <source>
        <dbReference type="Proteomes" id="UP000030321"/>
    </source>
</evidence>
<reference evidence="2" key="1">
    <citation type="journal article" date="2015" name="Genome">
        <title>Whole Genome Sequence of the Non-Microcystin-Producing Microcystis aeruginosa Strain NIES-44.</title>
        <authorList>
            <person name="Okano K."/>
            <person name="Miyata N."/>
            <person name="Ozaki Y."/>
        </authorList>
    </citation>
    <scope>NUCLEOTIDE SEQUENCE [LARGE SCALE GENOMIC DNA]</scope>
    <source>
        <strain evidence="2">NIES-44</strain>
    </source>
</reference>
<dbReference type="AlphaFoldDB" id="A0A0A1VNN7"/>
<dbReference type="InterPro" id="IPR021799">
    <property type="entry name" value="PIN-like_prokaryotic"/>
</dbReference>
<evidence type="ECO:0000313" key="1">
    <source>
        <dbReference type="EMBL" id="GAL91235.1"/>
    </source>
</evidence>
<sequence>MIVVSDTSPITNLAAVNQLTLLHQLYGTIIIPQAVYEEMASLGYAVPGTIEIMTLSWIETRPVTQQNQVNQLLNKLDRGESEGIILALELGADILILDERKGRKVARYLGLNITGILGVLLEAKQKELIMNIKPIVDQLISKAEFRISETLYRKVLTIAGE</sequence>
<comment type="caution">
    <text evidence="1">The sequence shown here is derived from an EMBL/GenBank/DDBJ whole genome shotgun (WGS) entry which is preliminary data.</text>
</comment>
<dbReference type="PANTHER" id="PTHR39550">
    <property type="entry name" value="SLL0658 PROTEIN"/>
    <property type="match status" value="1"/>
</dbReference>
<protein>
    <recommendedName>
        <fullName evidence="3">Nucleic acid-binding protein</fullName>
    </recommendedName>
</protein>
<accession>A0A0A1VNN7</accession>
<dbReference type="RefSeq" id="WP_045356113.1">
    <property type="nucleotide sequence ID" value="NZ_BBPA01000002.1"/>
</dbReference>
<proteinExistence type="predicted"/>
<dbReference type="PANTHER" id="PTHR39550:SF1">
    <property type="entry name" value="SLL0658 PROTEIN"/>
    <property type="match status" value="1"/>
</dbReference>
<evidence type="ECO:0008006" key="3">
    <source>
        <dbReference type="Google" id="ProtNLM"/>
    </source>
</evidence>